<dbReference type="InterPro" id="IPR050790">
    <property type="entry name" value="ExbB/TolQ_transport"/>
</dbReference>
<sequence>MLQYLNPSSAYEALLEFLAAGGNVLVVIMFVAFFMWALIIERIIFWTTAKDGVIKRAKRAWAARTDHKSWYAHAIRDRLISEAKQETERFNGIIRALVAVTPLLGLLGTVTGMVEVFDIMAVTGSSNARLMAGGISKATIPTMAGLVVSLSGLIFINAFERFAKKAEHEVSDELLIE</sequence>
<keyword evidence="10" id="KW-1185">Reference proteome</keyword>
<protein>
    <submittedName>
        <fullName evidence="9">Outer membrane transport energization protein ExbB</fullName>
    </submittedName>
</protein>
<dbReference type="Pfam" id="PF01618">
    <property type="entry name" value="MotA_ExbB"/>
    <property type="match status" value="1"/>
</dbReference>
<evidence type="ECO:0000256" key="4">
    <source>
        <dbReference type="ARBA" id="ARBA00022989"/>
    </source>
</evidence>
<dbReference type="EMBL" id="FZQA01000001">
    <property type="protein sequence ID" value="SNT67532.1"/>
    <property type="molecule type" value="Genomic_DNA"/>
</dbReference>
<name>A0A239PI96_9PROT</name>
<evidence type="ECO:0000256" key="2">
    <source>
        <dbReference type="ARBA" id="ARBA00022475"/>
    </source>
</evidence>
<dbReference type="AlphaFoldDB" id="A0A239PI96"/>
<dbReference type="GO" id="GO:0005886">
    <property type="term" value="C:plasma membrane"/>
    <property type="evidence" value="ECO:0007669"/>
    <property type="project" value="UniProtKB-SubCell"/>
</dbReference>
<dbReference type="RefSeq" id="WP_089410573.1">
    <property type="nucleotide sequence ID" value="NZ_FZQA01000001.1"/>
</dbReference>
<evidence type="ECO:0000313" key="9">
    <source>
        <dbReference type="EMBL" id="SNT67532.1"/>
    </source>
</evidence>
<evidence type="ECO:0000256" key="3">
    <source>
        <dbReference type="ARBA" id="ARBA00022692"/>
    </source>
</evidence>
<dbReference type="InterPro" id="IPR002898">
    <property type="entry name" value="MotA_ExbB_proton_chnl"/>
</dbReference>
<evidence type="ECO:0000259" key="8">
    <source>
        <dbReference type="Pfam" id="PF01618"/>
    </source>
</evidence>
<evidence type="ECO:0000256" key="6">
    <source>
        <dbReference type="RuleBase" id="RU004057"/>
    </source>
</evidence>
<accession>A0A239PI96</accession>
<evidence type="ECO:0000256" key="7">
    <source>
        <dbReference type="SAM" id="Phobius"/>
    </source>
</evidence>
<dbReference type="Proteomes" id="UP000198346">
    <property type="component" value="Unassembled WGS sequence"/>
</dbReference>
<keyword evidence="6" id="KW-0813">Transport</keyword>
<evidence type="ECO:0000256" key="5">
    <source>
        <dbReference type="ARBA" id="ARBA00023136"/>
    </source>
</evidence>
<dbReference type="PANTHER" id="PTHR30625">
    <property type="entry name" value="PROTEIN TOLQ"/>
    <property type="match status" value="1"/>
</dbReference>
<keyword evidence="5 7" id="KW-0472">Membrane</keyword>
<feature type="transmembrane region" description="Helical" evidence="7">
    <location>
        <begin position="93"/>
        <end position="114"/>
    </location>
</feature>
<keyword evidence="3 7" id="KW-0812">Transmembrane</keyword>
<keyword evidence="6" id="KW-0653">Protein transport</keyword>
<dbReference type="OrthoDB" id="4045at2"/>
<proteinExistence type="inferred from homology"/>
<dbReference type="PANTHER" id="PTHR30625:SF18">
    <property type="entry name" value="TONB2 ENERGY TRANSDUCTION SYSTEM INNER MEMBRANE COMPONENT EXBB"/>
    <property type="match status" value="1"/>
</dbReference>
<dbReference type="GO" id="GO:0017038">
    <property type="term" value="P:protein import"/>
    <property type="evidence" value="ECO:0007669"/>
    <property type="project" value="TreeGrafter"/>
</dbReference>
<feature type="transmembrane region" description="Helical" evidence="7">
    <location>
        <begin position="134"/>
        <end position="156"/>
    </location>
</feature>
<comment type="subcellular location">
    <subcellularLocation>
        <location evidence="1">Cell membrane</location>
        <topology evidence="1">Multi-pass membrane protein</topology>
    </subcellularLocation>
    <subcellularLocation>
        <location evidence="6">Membrane</location>
        <topology evidence="6">Multi-pass membrane protein</topology>
    </subcellularLocation>
</comment>
<gene>
    <name evidence="9" type="ORF">SAMN06297382_0020</name>
</gene>
<keyword evidence="2" id="KW-1003">Cell membrane</keyword>
<reference evidence="9 10" key="1">
    <citation type="submission" date="2017-07" db="EMBL/GenBank/DDBJ databases">
        <authorList>
            <person name="Sun Z.S."/>
            <person name="Albrecht U."/>
            <person name="Echele G."/>
            <person name="Lee C.C."/>
        </authorList>
    </citation>
    <scope>NUCLEOTIDE SEQUENCE [LARGE SCALE GENOMIC DNA]</scope>
    <source>
        <strain evidence="9 10">CGMCC 1.12710</strain>
    </source>
</reference>
<organism evidence="9 10">
    <name type="scientific">Amphiplicatus metriothermophilus</name>
    <dbReference type="NCBI Taxonomy" id="1519374"/>
    <lineage>
        <taxon>Bacteria</taxon>
        <taxon>Pseudomonadati</taxon>
        <taxon>Pseudomonadota</taxon>
        <taxon>Alphaproteobacteria</taxon>
        <taxon>Parvularculales</taxon>
        <taxon>Parvularculaceae</taxon>
        <taxon>Amphiplicatus</taxon>
    </lineage>
</organism>
<evidence type="ECO:0000313" key="10">
    <source>
        <dbReference type="Proteomes" id="UP000198346"/>
    </source>
</evidence>
<evidence type="ECO:0000256" key="1">
    <source>
        <dbReference type="ARBA" id="ARBA00004651"/>
    </source>
</evidence>
<comment type="similarity">
    <text evidence="6">Belongs to the exbB/tolQ family.</text>
</comment>
<feature type="transmembrane region" description="Helical" evidence="7">
    <location>
        <begin position="20"/>
        <end position="40"/>
    </location>
</feature>
<keyword evidence="4 7" id="KW-1133">Transmembrane helix</keyword>
<feature type="domain" description="MotA/TolQ/ExbB proton channel" evidence="8">
    <location>
        <begin position="62"/>
        <end position="169"/>
    </location>
</feature>